<reference evidence="1" key="1">
    <citation type="journal article" date="2015" name="Nature">
        <title>Complex archaea that bridge the gap between prokaryotes and eukaryotes.</title>
        <authorList>
            <person name="Spang A."/>
            <person name="Saw J.H."/>
            <person name="Jorgensen S.L."/>
            <person name="Zaremba-Niedzwiedzka K."/>
            <person name="Martijn J."/>
            <person name="Lind A.E."/>
            <person name="van Eijk R."/>
            <person name="Schleper C."/>
            <person name="Guy L."/>
            <person name="Ettema T.J."/>
        </authorList>
    </citation>
    <scope>NUCLEOTIDE SEQUENCE</scope>
</reference>
<organism evidence="1">
    <name type="scientific">marine sediment metagenome</name>
    <dbReference type="NCBI Taxonomy" id="412755"/>
    <lineage>
        <taxon>unclassified sequences</taxon>
        <taxon>metagenomes</taxon>
        <taxon>ecological metagenomes</taxon>
    </lineage>
</organism>
<comment type="caution">
    <text evidence="1">The sequence shown here is derived from an EMBL/GenBank/DDBJ whole genome shotgun (WGS) entry which is preliminary data.</text>
</comment>
<name>A0A0F9DHR1_9ZZZZ</name>
<dbReference type="EMBL" id="LAZR01028897">
    <property type="protein sequence ID" value="KKL61179.1"/>
    <property type="molecule type" value="Genomic_DNA"/>
</dbReference>
<accession>A0A0F9DHR1</accession>
<sequence length="121" mass="13728">MGCPHFGRRADSLAEQVELNLMSFEDVEEELSAQAQALYPNKPENMPTMEWAQPYVQTYMQTLEVPNMGLTDPVLNRALADGTNLADFRVGLRNDDRWLETQNAKDEMNTTISQLGRTMGF</sequence>
<gene>
    <name evidence="1" type="ORF">LCGC14_2197910</name>
</gene>
<proteinExistence type="predicted"/>
<evidence type="ECO:0000313" key="1">
    <source>
        <dbReference type="EMBL" id="KKL61179.1"/>
    </source>
</evidence>
<protein>
    <submittedName>
        <fullName evidence="1">Uncharacterized protein</fullName>
    </submittedName>
</protein>
<dbReference type="AlphaFoldDB" id="A0A0F9DHR1"/>